<evidence type="ECO:0000313" key="3">
    <source>
        <dbReference type="Proteomes" id="UP000192257"/>
    </source>
</evidence>
<feature type="compositionally biased region" description="Basic and acidic residues" evidence="1">
    <location>
        <begin position="303"/>
        <end position="320"/>
    </location>
</feature>
<evidence type="ECO:0000313" key="2">
    <source>
        <dbReference type="EMBL" id="ORC89945.1"/>
    </source>
</evidence>
<comment type="caution">
    <text evidence="2">The sequence shown here is derived from an EMBL/GenBank/DDBJ whole genome shotgun (WGS) entry which is preliminary data.</text>
</comment>
<keyword evidence="3" id="KW-1185">Reference proteome</keyword>
<proteinExistence type="predicted"/>
<dbReference type="OrthoDB" id="246978at2759"/>
<dbReference type="RefSeq" id="XP_028884011.1">
    <property type="nucleotide sequence ID" value="XM_029024704.1"/>
</dbReference>
<name>A0A1X0NZ39_9TRYP</name>
<dbReference type="AlphaFoldDB" id="A0A1X0NZ39"/>
<dbReference type="VEuPathDB" id="TriTrypDB:TM35_000102130"/>
<organism evidence="2 3">
    <name type="scientific">Trypanosoma theileri</name>
    <dbReference type="NCBI Taxonomy" id="67003"/>
    <lineage>
        <taxon>Eukaryota</taxon>
        <taxon>Discoba</taxon>
        <taxon>Euglenozoa</taxon>
        <taxon>Kinetoplastea</taxon>
        <taxon>Metakinetoplastina</taxon>
        <taxon>Trypanosomatida</taxon>
        <taxon>Trypanosomatidae</taxon>
        <taxon>Trypanosoma</taxon>
    </lineage>
</organism>
<dbReference type="Proteomes" id="UP000192257">
    <property type="component" value="Unassembled WGS sequence"/>
</dbReference>
<dbReference type="GeneID" id="39984484"/>
<accession>A0A1X0NZ39</accession>
<gene>
    <name evidence="2" type="ORF">TM35_000102130</name>
</gene>
<protein>
    <recommendedName>
        <fullName evidence="4">Succinate dehydrogenase subunit</fullName>
    </recommendedName>
</protein>
<feature type="region of interest" description="Disordered" evidence="1">
    <location>
        <begin position="302"/>
        <end position="328"/>
    </location>
</feature>
<evidence type="ECO:0000256" key="1">
    <source>
        <dbReference type="SAM" id="MobiDB-lite"/>
    </source>
</evidence>
<reference evidence="2 3" key="1">
    <citation type="submission" date="2017-03" db="EMBL/GenBank/DDBJ databases">
        <title>An alternative strategy for trypanosome survival in the mammalian bloodstream revealed through genome and transcriptome analysis of the ubiquitous bovine parasite Trypanosoma (Megatrypanum) theileri.</title>
        <authorList>
            <person name="Kelly S."/>
            <person name="Ivens A."/>
            <person name="Mott A."/>
            <person name="O'Neill E."/>
            <person name="Emms D."/>
            <person name="Macleod O."/>
            <person name="Voorheis P."/>
            <person name="Matthews J."/>
            <person name="Matthews K."/>
            <person name="Carrington M."/>
        </authorList>
    </citation>
    <scope>NUCLEOTIDE SEQUENCE [LARGE SCALE GENOMIC DNA]</scope>
    <source>
        <strain evidence="2">Edinburgh</strain>
    </source>
</reference>
<sequence>MRRLVPSVNSTRLLQRFVASASVLQNVPPAKTSAKLGTPIPKEEVARAFNVPAALLEKACRPGEILFTTVDLARSRFAPLIATLTAEEDVTKIAAEVRAAKSGDAAAAAKALAGAKEKFENTAWASVRQLVTFYEEAMYPIRVKLQEYKVHELNSFHIKDDLKRGLSAFKQEHLDKQKTELVKVQKQMQECQNFIKDVTQSSFNTAILNDIANILRICGERNPHAHRMSLQVLEDMSVLAVPFDAVTEKLLHAAVFDDGAVDDSALLFTLLEYPERGEVSVGTAPVDQIADATLRVISKRHHTPLDSNDKGKLLRQKDTHPCLQRSAE</sequence>
<dbReference type="EMBL" id="NBCO01000010">
    <property type="protein sequence ID" value="ORC89945.1"/>
    <property type="molecule type" value="Genomic_DNA"/>
</dbReference>
<evidence type="ECO:0008006" key="4">
    <source>
        <dbReference type="Google" id="ProtNLM"/>
    </source>
</evidence>